<dbReference type="SUPFAM" id="SSF53448">
    <property type="entry name" value="Nucleotide-diphospho-sugar transferases"/>
    <property type="match status" value="1"/>
</dbReference>
<keyword evidence="3 4" id="KW-0414">Isoprene biosynthesis</keyword>
<name>A0A1V0HKZ0_9ENTR</name>
<feature type="site" description="Transition state stabilizer" evidence="4">
    <location>
        <position position="22"/>
    </location>
</feature>
<dbReference type="EC" id="2.7.7.60" evidence="4"/>
<dbReference type="NCBIfam" id="TIGR00453">
    <property type="entry name" value="ispD"/>
    <property type="match status" value="1"/>
</dbReference>
<dbReference type="Gene3D" id="3.90.550.10">
    <property type="entry name" value="Spore Coat Polysaccharide Biosynthesis Protein SpsA, Chain A"/>
    <property type="match status" value="1"/>
</dbReference>
<feature type="site" description="Positions MEP for the nucleophilic attack" evidence="4">
    <location>
        <position position="226"/>
    </location>
</feature>
<dbReference type="GO" id="GO:0050518">
    <property type="term" value="F:2-C-methyl-D-erythritol 4-phosphate cytidylyltransferase activity"/>
    <property type="evidence" value="ECO:0007669"/>
    <property type="project" value="UniProtKB-UniRule"/>
</dbReference>
<comment type="similarity">
    <text evidence="4">Belongs to the IspD/TarI cytidylyltransferase family. IspD subfamily.</text>
</comment>
<proteinExistence type="inferred from homology"/>
<dbReference type="InterPro" id="IPR050088">
    <property type="entry name" value="IspD/TarI_cytidylyltransf_bact"/>
</dbReference>
<protein>
    <recommendedName>
        <fullName evidence="4">2-C-methyl-D-erythritol 4-phosphate cytidylyltransferase</fullName>
        <ecNumber evidence="4">2.7.7.60</ecNumber>
    </recommendedName>
    <alternativeName>
        <fullName evidence="4">4-diphosphocytidyl-2C-methyl-D-erythritol synthase</fullName>
    </alternativeName>
    <alternativeName>
        <fullName evidence="4">MEP cytidylyltransferase</fullName>
        <shortName evidence="4">MCT</shortName>
    </alternativeName>
</protein>
<dbReference type="PANTHER" id="PTHR32125:SF4">
    <property type="entry name" value="2-C-METHYL-D-ERYTHRITOL 4-PHOSPHATE CYTIDYLYLTRANSFERASE, CHLOROPLASTIC"/>
    <property type="match status" value="1"/>
</dbReference>
<comment type="pathway">
    <text evidence="4">Isoprenoid biosynthesis; isopentenyl diphosphate biosynthesis via DXP pathway; isopentenyl diphosphate from 1-deoxy-D-xylulose 5-phosphate: step 2/6.</text>
</comment>
<keyword evidence="2 4" id="KW-0548">Nucleotidyltransferase</keyword>
<evidence type="ECO:0000256" key="2">
    <source>
        <dbReference type="ARBA" id="ARBA00022695"/>
    </source>
</evidence>
<dbReference type="AlphaFoldDB" id="A0A1V0HKZ0"/>
<gene>
    <name evidence="4" type="primary">ispD</name>
    <name evidence="5" type="ORF">AOQ87_02450</name>
</gene>
<comment type="catalytic activity">
    <reaction evidence="4">
        <text>2-C-methyl-D-erythritol 4-phosphate + CTP + H(+) = 4-CDP-2-C-methyl-D-erythritol + diphosphate</text>
        <dbReference type="Rhea" id="RHEA:13429"/>
        <dbReference type="ChEBI" id="CHEBI:15378"/>
        <dbReference type="ChEBI" id="CHEBI:33019"/>
        <dbReference type="ChEBI" id="CHEBI:37563"/>
        <dbReference type="ChEBI" id="CHEBI:57823"/>
        <dbReference type="ChEBI" id="CHEBI:58262"/>
        <dbReference type="EC" id="2.7.7.60"/>
    </reaction>
</comment>
<dbReference type="UniPathway" id="UPA00056">
    <property type="reaction ID" value="UER00093"/>
</dbReference>
<reference evidence="5 6" key="1">
    <citation type="submission" date="2015-10" db="EMBL/GenBank/DDBJ databases">
        <title>Survey of human and primate louse endosymbionts.</title>
        <authorList>
            <person name="Boyd B.M."/>
        </authorList>
    </citation>
    <scope>NUCLEOTIDE SEQUENCE [LARGE SCALE GENOMIC DNA]</scope>
    <source>
        <strain evidence="5 6">PTSK</strain>
    </source>
</reference>
<evidence type="ECO:0000256" key="4">
    <source>
        <dbReference type="HAMAP-Rule" id="MF_00108"/>
    </source>
</evidence>
<dbReference type="InterPro" id="IPR034683">
    <property type="entry name" value="IspD/TarI"/>
</dbReference>
<dbReference type="Pfam" id="PF01128">
    <property type="entry name" value="IspD"/>
    <property type="match status" value="1"/>
</dbReference>
<accession>A0A1V0HKZ0</accession>
<keyword evidence="1 4" id="KW-0808">Transferase</keyword>
<dbReference type="InterPro" id="IPR001228">
    <property type="entry name" value="IspD"/>
</dbReference>
<dbReference type="HAMAP" id="MF_00108">
    <property type="entry name" value="IspD"/>
    <property type="match status" value="1"/>
</dbReference>
<dbReference type="PANTHER" id="PTHR32125">
    <property type="entry name" value="2-C-METHYL-D-ERYTHRITOL 4-PHOSPHATE CYTIDYLYLTRANSFERASE, CHLOROPLASTIC"/>
    <property type="match status" value="1"/>
</dbReference>
<dbReference type="GO" id="GO:0019288">
    <property type="term" value="P:isopentenyl diphosphate biosynthetic process, methylerythritol 4-phosphate pathway"/>
    <property type="evidence" value="ECO:0007669"/>
    <property type="project" value="UniProtKB-UniRule"/>
</dbReference>
<dbReference type="RefSeq" id="WP_080626669.1">
    <property type="nucleotide sequence ID" value="NZ_CP012839.1"/>
</dbReference>
<dbReference type="KEGG" id="rped:AOQ87_02450"/>
<keyword evidence="6" id="KW-1185">Reference proteome</keyword>
<evidence type="ECO:0000256" key="1">
    <source>
        <dbReference type="ARBA" id="ARBA00022679"/>
    </source>
</evidence>
<evidence type="ECO:0000313" key="5">
    <source>
        <dbReference type="EMBL" id="ARC53484.1"/>
    </source>
</evidence>
<dbReference type="STRING" id="428411.AOQ87_02450"/>
<organism evidence="5 6">
    <name type="scientific">Candidatus Riesia pediculischaeffi</name>
    <dbReference type="NCBI Taxonomy" id="428411"/>
    <lineage>
        <taxon>Bacteria</taxon>
        <taxon>Pseudomonadati</taxon>
        <taxon>Pseudomonadota</taxon>
        <taxon>Gammaproteobacteria</taxon>
        <taxon>Enterobacterales</taxon>
        <taxon>Enterobacteriaceae</taxon>
        <taxon>Candidatus Riesia</taxon>
    </lineage>
</organism>
<comment type="subunit">
    <text evidence="4">Homodimer.</text>
</comment>
<dbReference type="EMBL" id="CP012839">
    <property type="protein sequence ID" value="ARC53484.1"/>
    <property type="molecule type" value="Genomic_DNA"/>
</dbReference>
<feature type="site" description="Positions MEP for the nucleophilic attack" evidence="4">
    <location>
        <position position="170"/>
    </location>
</feature>
<dbReference type="InterPro" id="IPR029044">
    <property type="entry name" value="Nucleotide-diphossugar_trans"/>
</dbReference>
<evidence type="ECO:0000256" key="3">
    <source>
        <dbReference type="ARBA" id="ARBA00023229"/>
    </source>
</evidence>
<evidence type="ECO:0000313" key="6">
    <source>
        <dbReference type="Proteomes" id="UP000242793"/>
    </source>
</evidence>
<dbReference type="FunFam" id="3.90.550.10:FF:000003">
    <property type="entry name" value="2-C-methyl-D-erythritol 4-phosphate cytidylyltransferase"/>
    <property type="match status" value="1"/>
</dbReference>
<comment type="function">
    <text evidence="4">Catalyzes the formation of 4-diphosphocytidyl-2-C-methyl-D-erythritol from CTP and 2-C-methyl-D-erythritol 4-phosphate (MEP).</text>
</comment>
<feature type="site" description="Transition state stabilizer" evidence="4">
    <location>
        <position position="29"/>
    </location>
</feature>
<dbReference type="Proteomes" id="UP000242793">
    <property type="component" value="Chromosome"/>
</dbReference>
<dbReference type="CDD" id="cd02516">
    <property type="entry name" value="CDP-ME_synthetase"/>
    <property type="match status" value="1"/>
</dbReference>
<sequence length="250" mass="28569">MMLKNHPIKIAVVIPAAGRGVRMNLGFPKQYCKIGEKTMIEHTLSIFLDRPEISKIIVCIMDDDYLFRDLNISREPCVQVVVGGKKRVYSVLSGLNHLLKSSFDRFLTWVIIHDASRPCLRRSDLEKVVRFIFKNAGSTICGGILANPVINTIKRSTFKSGNIIEGTLDRKHLWNAMTPQFFPLYLIQKCIVYSLSRNVIITDDSSAMELCGYHPEIIVGQSDNLKVTIEEDLKLAHFYLYDDDRRTFRS</sequence>